<feature type="region of interest" description="Disordered" evidence="1">
    <location>
        <begin position="1"/>
        <end position="33"/>
    </location>
</feature>
<organism evidence="2 3">
    <name type="scientific">Streptosporangium nondiastaticum</name>
    <dbReference type="NCBI Taxonomy" id="35764"/>
    <lineage>
        <taxon>Bacteria</taxon>
        <taxon>Bacillati</taxon>
        <taxon>Actinomycetota</taxon>
        <taxon>Actinomycetes</taxon>
        <taxon>Streptosporangiales</taxon>
        <taxon>Streptosporangiaceae</taxon>
        <taxon>Streptosporangium</taxon>
    </lineage>
</organism>
<feature type="compositionally biased region" description="Basic and acidic residues" evidence="1">
    <location>
        <begin position="12"/>
        <end position="30"/>
    </location>
</feature>
<sequence length="74" mass="8155">MTDQGTTAETTSRVREETKALLRDRSRPEPTADADVLRAMADDDRESVALISRATARGCHLGPFEVAAFQQRHA</sequence>
<dbReference type="EMBL" id="PXWG01000022">
    <property type="protein sequence ID" value="PSJ28465.1"/>
    <property type="molecule type" value="Genomic_DNA"/>
</dbReference>
<proteinExistence type="predicted"/>
<evidence type="ECO:0000313" key="2">
    <source>
        <dbReference type="EMBL" id="PSJ28465.1"/>
    </source>
</evidence>
<accession>A0A9X7PHS8</accession>
<evidence type="ECO:0000313" key="3">
    <source>
        <dbReference type="Proteomes" id="UP000242427"/>
    </source>
</evidence>
<dbReference type="Proteomes" id="UP000242427">
    <property type="component" value="Unassembled WGS sequence"/>
</dbReference>
<dbReference type="AlphaFoldDB" id="A0A9X7PHS8"/>
<name>A0A9X7PHS8_9ACTN</name>
<comment type="caution">
    <text evidence="2">The sequence shown here is derived from an EMBL/GenBank/DDBJ whole genome shotgun (WGS) entry which is preliminary data.</text>
</comment>
<protein>
    <submittedName>
        <fullName evidence="2">Uncharacterized protein</fullName>
    </submittedName>
</protein>
<feature type="compositionally biased region" description="Polar residues" evidence="1">
    <location>
        <begin position="1"/>
        <end position="11"/>
    </location>
</feature>
<evidence type="ECO:0000256" key="1">
    <source>
        <dbReference type="SAM" id="MobiDB-lite"/>
    </source>
</evidence>
<reference evidence="2 3" key="1">
    <citation type="submission" date="2018-03" db="EMBL/GenBank/DDBJ databases">
        <title>Chitinolytic properties of Streptosporangium nondiastaticum TBG75A20.</title>
        <authorList>
            <person name="Gayathri V."/>
            <person name="Shiburaj S."/>
        </authorList>
    </citation>
    <scope>NUCLEOTIDE SEQUENCE [LARGE SCALE GENOMIC DNA]</scope>
    <source>
        <strain evidence="2 3">TBG75A20</strain>
    </source>
</reference>
<gene>
    <name evidence="2" type="ORF">B7P34_12030</name>
</gene>
<keyword evidence="3" id="KW-1185">Reference proteome</keyword>
<dbReference type="RefSeq" id="WP_106675845.1">
    <property type="nucleotide sequence ID" value="NZ_PXWG01000022.1"/>
</dbReference>